<name>A0A9Q0RRN6_BLOTA</name>
<keyword evidence="5" id="KW-1185">Reference proteome</keyword>
<feature type="compositionally biased region" description="Polar residues" evidence="1">
    <location>
        <begin position="189"/>
        <end position="198"/>
    </location>
</feature>
<evidence type="ECO:0000256" key="1">
    <source>
        <dbReference type="SAM" id="MobiDB-lite"/>
    </source>
</evidence>
<evidence type="ECO:0000256" key="3">
    <source>
        <dbReference type="SAM" id="SignalP"/>
    </source>
</evidence>
<feature type="region of interest" description="Disordered" evidence="1">
    <location>
        <begin position="179"/>
        <end position="198"/>
    </location>
</feature>
<feature type="chain" id="PRO_5040364963" evidence="3">
    <location>
        <begin position="21"/>
        <end position="378"/>
    </location>
</feature>
<feature type="transmembrane region" description="Helical" evidence="2">
    <location>
        <begin position="146"/>
        <end position="168"/>
    </location>
</feature>
<dbReference type="Proteomes" id="UP001142055">
    <property type="component" value="Chromosome 1"/>
</dbReference>
<sequence length="378" mass="43144">MNKIKQVTFVLILLVKLIKSRSIDFKEKDGNHDEDELDSVDINSFVVKHINQDQLYSNSLTMSEMIYMLLISTIALYIPYSKIIGNLFEFSHSILYKAGNVMFDNFGPKEEVRFVMPNEELSIPEYNFTDDNSWNLFEIISYNWKLTILVVIVLMLILYCCCCMGGRVSSSKKSLVKGDKQKEVKQDESQTNVEQTGTNIEQEAAKVKEKDKARRSTLFMRIVSGIYKFILKIYLFVCKLFVSKRKHETMETSTTTNSTTTNLETINTNNNNSTNELLSTVDNTNSQISNTTTVSQSTTMEGTTSQQMSQQMSQLMPVNSVSNGEPISSMAPPIVPFIPEPNAEPKPESKKKKRKKKTKSPRRNKEAEQFMMQNNVNN</sequence>
<reference evidence="4" key="1">
    <citation type="submission" date="2022-12" db="EMBL/GenBank/DDBJ databases">
        <title>Genome assemblies of Blomia tropicalis.</title>
        <authorList>
            <person name="Cui Y."/>
        </authorList>
    </citation>
    <scope>NUCLEOTIDE SEQUENCE</scope>
    <source>
        <tissue evidence="4">Adult mites</tissue>
    </source>
</reference>
<gene>
    <name evidence="4" type="ORF">RDWZM_001831</name>
</gene>
<feature type="compositionally biased region" description="Basic and acidic residues" evidence="1">
    <location>
        <begin position="179"/>
        <end position="188"/>
    </location>
</feature>
<feature type="transmembrane region" description="Helical" evidence="2">
    <location>
        <begin position="218"/>
        <end position="242"/>
    </location>
</feature>
<dbReference type="EMBL" id="JAPWDV010000001">
    <property type="protein sequence ID" value="KAJ6223286.1"/>
    <property type="molecule type" value="Genomic_DNA"/>
</dbReference>
<evidence type="ECO:0000313" key="4">
    <source>
        <dbReference type="EMBL" id="KAJ6223286.1"/>
    </source>
</evidence>
<dbReference type="AlphaFoldDB" id="A0A9Q0RRN6"/>
<organism evidence="4 5">
    <name type="scientific">Blomia tropicalis</name>
    <name type="common">Mite</name>
    <dbReference type="NCBI Taxonomy" id="40697"/>
    <lineage>
        <taxon>Eukaryota</taxon>
        <taxon>Metazoa</taxon>
        <taxon>Ecdysozoa</taxon>
        <taxon>Arthropoda</taxon>
        <taxon>Chelicerata</taxon>
        <taxon>Arachnida</taxon>
        <taxon>Acari</taxon>
        <taxon>Acariformes</taxon>
        <taxon>Sarcoptiformes</taxon>
        <taxon>Astigmata</taxon>
        <taxon>Glycyphagoidea</taxon>
        <taxon>Echimyopodidae</taxon>
        <taxon>Blomia</taxon>
    </lineage>
</organism>
<keyword evidence="2" id="KW-0812">Transmembrane</keyword>
<feature type="transmembrane region" description="Helical" evidence="2">
    <location>
        <begin position="65"/>
        <end position="88"/>
    </location>
</feature>
<feature type="region of interest" description="Disordered" evidence="1">
    <location>
        <begin position="334"/>
        <end position="378"/>
    </location>
</feature>
<proteinExistence type="predicted"/>
<evidence type="ECO:0000313" key="5">
    <source>
        <dbReference type="Proteomes" id="UP001142055"/>
    </source>
</evidence>
<feature type="signal peptide" evidence="3">
    <location>
        <begin position="1"/>
        <end position="20"/>
    </location>
</feature>
<protein>
    <submittedName>
        <fullName evidence="4">Uncharacterized protein</fullName>
    </submittedName>
</protein>
<keyword evidence="2" id="KW-1133">Transmembrane helix</keyword>
<comment type="caution">
    <text evidence="4">The sequence shown here is derived from an EMBL/GenBank/DDBJ whole genome shotgun (WGS) entry which is preliminary data.</text>
</comment>
<keyword evidence="2" id="KW-0472">Membrane</keyword>
<feature type="region of interest" description="Disordered" evidence="1">
    <location>
        <begin position="253"/>
        <end position="273"/>
    </location>
</feature>
<feature type="compositionally biased region" description="Basic residues" evidence="1">
    <location>
        <begin position="349"/>
        <end position="362"/>
    </location>
</feature>
<keyword evidence="3" id="KW-0732">Signal</keyword>
<evidence type="ECO:0000256" key="2">
    <source>
        <dbReference type="SAM" id="Phobius"/>
    </source>
</evidence>
<accession>A0A9Q0RRN6</accession>